<organism evidence="2 3">
    <name type="scientific">Pleurodeles waltl</name>
    <name type="common">Iberian ribbed newt</name>
    <dbReference type="NCBI Taxonomy" id="8319"/>
    <lineage>
        <taxon>Eukaryota</taxon>
        <taxon>Metazoa</taxon>
        <taxon>Chordata</taxon>
        <taxon>Craniata</taxon>
        <taxon>Vertebrata</taxon>
        <taxon>Euteleostomi</taxon>
        <taxon>Amphibia</taxon>
        <taxon>Batrachia</taxon>
        <taxon>Caudata</taxon>
        <taxon>Salamandroidea</taxon>
        <taxon>Salamandridae</taxon>
        <taxon>Pleurodelinae</taxon>
        <taxon>Pleurodeles</taxon>
    </lineage>
</organism>
<evidence type="ECO:0000256" key="1">
    <source>
        <dbReference type="SAM" id="MobiDB-lite"/>
    </source>
</evidence>
<dbReference type="Proteomes" id="UP001066276">
    <property type="component" value="Chromosome 10"/>
</dbReference>
<evidence type="ECO:0000313" key="3">
    <source>
        <dbReference type="Proteomes" id="UP001066276"/>
    </source>
</evidence>
<accession>A0AAV7LW98</accession>
<keyword evidence="3" id="KW-1185">Reference proteome</keyword>
<proteinExistence type="predicted"/>
<protein>
    <submittedName>
        <fullName evidence="2">Uncharacterized protein</fullName>
    </submittedName>
</protein>
<feature type="region of interest" description="Disordered" evidence="1">
    <location>
        <begin position="1"/>
        <end position="47"/>
    </location>
</feature>
<evidence type="ECO:0000313" key="2">
    <source>
        <dbReference type="EMBL" id="KAJ1095826.1"/>
    </source>
</evidence>
<dbReference type="AlphaFoldDB" id="A0AAV7LW98"/>
<name>A0AAV7LW98_PLEWA</name>
<gene>
    <name evidence="2" type="ORF">NDU88_000976</name>
</gene>
<sequence length="100" mass="10272">MLRRSPSPRGSALRSTAPDPFTASPIRDGHPRGSVAQPQPRRGGSISAAILILRPIGSQRAPEAYSPPPLVIAGSPRIRELAGTVGGTQPSRQTAVSSGG</sequence>
<comment type="caution">
    <text evidence="2">The sequence shown here is derived from an EMBL/GenBank/DDBJ whole genome shotgun (WGS) entry which is preliminary data.</text>
</comment>
<dbReference type="EMBL" id="JANPWB010000014">
    <property type="protein sequence ID" value="KAJ1095826.1"/>
    <property type="molecule type" value="Genomic_DNA"/>
</dbReference>
<reference evidence="2" key="1">
    <citation type="journal article" date="2022" name="bioRxiv">
        <title>Sequencing and chromosome-scale assembly of the giantPleurodeles waltlgenome.</title>
        <authorList>
            <person name="Brown T."/>
            <person name="Elewa A."/>
            <person name="Iarovenko S."/>
            <person name="Subramanian E."/>
            <person name="Araus A.J."/>
            <person name="Petzold A."/>
            <person name="Susuki M."/>
            <person name="Suzuki K.-i.T."/>
            <person name="Hayashi T."/>
            <person name="Toyoda A."/>
            <person name="Oliveira C."/>
            <person name="Osipova E."/>
            <person name="Leigh N.D."/>
            <person name="Simon A."/>
            <person name="Yun M.H."/>
        </authorList>
    </citation>
    <scope>NUCLEOTIDE SEQUENCE</scope>
    <source>
        <strain evidence="2">20211129_DDA</strain>
        <tissue evidence="2">Liver</tissue>
    </source>
</reference>